<organism evidence="2 3">
    <name type="scientific">Lysinibacter cavernae</name>
    <dbReference type="NCBI Taxonomy" id="1640652"/>
    <lineage>
        <taxon>Bacteria</taxon>
        <taxon>Bacillati</taxon>
        <taxon>Actinomycetota</taxon>
        <taxon>Actinomycetes</taxon>
        <taxon>Micrococcales</taxon>
        <taxon>Microbacteriaceae</taxon>
        <taxon>Lysinibacter</taxon>
    </lineage>
</organism>
<dbReference type="RefSeq" id="WP_167149205.1">
    <property type="nucleotide sequence ID" value="NZ_JAAMOX010000001.1"/>
</dbReference>
<feature type="coiled-coil region" evidence="1">
    <location>
        <begin position="56"/>
        <end position="83"/>
    </location>
</feature>
<reference evidence="2 3" key="1">
    <citation type="submission" date="2020-02" db="EMBL/GenBank/DDBJ databases">
        <title>Sequencing the genomes of 1000 actinobacteria strains.</title>
        <authorList>
            <person name="Klenk H.-P."/>
        </authorList>
    </citation>
    <scope>NUCLEOTIDE SEQUENCE [LARGE SCALE GENOMIC DNA]</scope>
    <source>
        <strain evidence="2 3">DSM 27960</strain>
    </source>
</reference>
<dbReference type="AlphaFoldDB" id="A0A7X5TSH5"/>
<keyword evidence="1" id="KW-0175">Coiled coil</keyword>
<accession>A0A7X5TSH5</accession>
<protein>
    <submittedName>
        <fullName evidence="2">Uncharacterized protein</fullName>
    </submittedName>
</protein>
<comment type="caution">
    <text evidence="2">The sequence shown here is derived from an EMBL/GenBank/DDBJ whole genome shotgun (WGS) entry which is preliminary data.</text>
</comment>
<dbReference type="Proteomes" id="UP000541033">
    <property type="component" value="Unassembled WGS sequence"/>
</dbReference>
<sequence>MIATILFAFSVWFVVIMAAVVAVRSLRAVLARLFSRVIKLSAYDARHELAYMNAQRRASAERVTELEAQQETLEQLLDRRTDALEGALLRISLLEQAATRHRIAVAEPVEILVQANRDDEKPQPLYERQVPFSTAVGVFDTVLGDRSLHEPTLHRRAQAEFLYLQERAASRRALPFVEIMNVLDLYTGIELDRFKRDFDRFMAQLSGTAAGRTVFAQHHDPVRRMEQLWLGGFFTATIDGFADFIAFTMTRQYSFRTLTALHSRFIECYAIQRKAPAVDVIVADQEAAALARSLWVENASGQHVDIRIDRDMIGGVKVQSVYSEIDFSYRQLIEEYFVESVARKAS</sequence>
<evidence type="ECO:0000313" key="2">
    <source>
        <dbReference type="EMBL" id="NIH53526.1"/>
    </source>
</evidence>
<dbReference type="EMBL" id="JAAMOX010000001">
    <property type="protein sequence ID" value="NIH53526.1"/>
    <property type="molecule type" value="Genomic_DNA"/>
</dbReference>
<keyword evidence="3" id="KW-1185">Reference proteome</keyword>
<proteinExistence type="predicted"/>
<gene>
    <name evidence="2" type="ORF">FHX76_001394</name>
</gene>
<evidence type="ECO:0000313" key="3">
    <source>
        <dbReference type="Proteomes" id="UP000541033"/>
    </source>
</evidence>
<evidence type="ECO:0000256" key="1">
    <source>
        <dbReference type="SAM" id="Coils"/>
    </source>
</evidence>
<name>A0A7X5TSH5_9MICO</name>